<feature type="compositionally biased region" description="Polar residues" evidence="1">
    <location>
        <begin position="166"/>
        <end position="202"/>
    </location>
</feature>
<feature type="region of interest" description="Disordered" evidence="1">
    <location>
        <begin position="162"/>
        <end position="287"/>
    </location>
</feature>
<proteinExistence type="predicted"/>
<evidence type="ECO:0000256" key="1">
    <source>
        <dbReference type="SAM" id="MobiDB-lite"/>
    </source>
</evidence>
<dbReference type="OrthoDB" id="3514033at2759"/>
<gene>
    <name evidence="3" type="ORF">BJ508DRAFT_418234</name>
</gene>
<evidence type="ECO:0000313" key="4">
    <source>
        <dbReference type="Proteomes" id="UP000275078"/>
    </source>
</evidence>
<dbReference type="STRING" id="1160509.A0A3N4HND8"/>
<feature type="domain" description="Stc1" evidence="2">
    <location>
        <begin position="40"/>
        <end position="123"/>
    </location>
</feature>
<dbReference type="Proteomes" id="UP000275078">
    <property type="component" value="Unassembled WGS sequence"/>
</dbReference>
<reference evidence="3 4" key="1">
    <citation type="journal article" date="2018" name="Nat. Ecol. Evol.">
        <title>Pezizomycetes genomes reveal the molecular basis of ectomycorrhizal truffle lifestyle.</title>
        <authorList>
            <person name="Murat C."/>
            <person name="Payen T."/>
            <person name="Noel B."/>
            <person name="Kuo A."/>
            <person name="Morin E."/>
            <person name="Chen J."/>
            <person name="Kohler A."/>
            <person name="Krizsan K."/>
            <person name="Balestrini R."/>
            <person name="Da Silva C."/>
            <person name="Montanini B."/>
            <person name="Hainaut M."/>
            <person name="Levati E."/>
            <person name="Barry K.W."/>
            <person name="Belfiori B."/>
            <person name="Cichocki N."/>
            <person name="Clum A."/>
            <person name="Dockter R.B."/>
            <person name="Fauchery L."/>
            <person name="Guy J."/>
            <person name="Iotti M."/>
            <person name="Le Tacon F."/>
            <person name="Lindquist E.A."/>
            <person name="Lipzen A."/>
            <person name="Malagnac F."/>
            <person name="Mello A."/>
            <person name="Molinier V."/>
            <person name="Miyauchi S."/>
            <person name="Poulain J."/>
            <person name="Riccioni C."/>
            <person name="Rubini A."/>
            <person name="Sitrit Y."/>
            <person name="Splivallo R."/>
            <person name="Traeger S."/>
            <person name="Wang M."/>
            <person name="Zifcakova L."/>
            <person name="Wipf D."/>
            <person name="Zambonelli A."/>
            <person name="Paolocci F."/>
            <person name="Nowrousian M."/>
            <person name="Ottonello S."/>
            <person name="Baldrian P."/>
            <person name="Spatafora J.W."/>
            <person name="Henrissat B."/>
            <person name="Nagy L.G."/>
            <person name="Aury J.M."/>
            <person name="Wincker P."/>
            <person name="Grigoriev I.V."/>
            <person name="Bonfante P."/>
            <person name="Martin F.M."/>
        </authorList>
    </citation>
    <scope>NUCLEOTIDE SEQUENCE [LARGE SCALE GENOMIC DNA]</scope>
    <source>
        <strain evidence="3 4">RN42</strain>
    </source>
</reference>
<dbReference type="AlphaFoldDB" id="A0A3N4HND8"/>
<dbReference type="EMBL" id="ML119768">
    <property type="protein sequence ID" value="RPA75249.1"/>
    <property type="molecule type" value="Genomic_DNA"/>
</dbReference>
<name>A0A3N4HND8_ASCIM</name>
<accession>A0A3N4HND8</accession>
<organism evidence="3 4">
    <name type="scientific">Ascobolus immersus RN42</name>
    <dbReference type="NCBI Taxonomy" id="1160509"/>
    <lineage>
        <taxon>Eukaryota</taxon>
        <taxon>Fungi</taxon>
        <taxon>Dikarya</taxon>
        <taxon>Ascomycota</taxon>
        <taxon>Pezizomycotina</taxon>
        <taxon>Pezizomycetes</taxon>
        <taxon>Pezizales</taxon>
        <taxon>Ascobolaceae</taxon>
        <taxon>Ascobolus</taxon>
    </lineage>
</organism>
<evidence type="ECO:0000259" key="2">
    <source>
        <dbReference type="Pfam" id="PF12898"/>
    </source>
</evidence>
<keyword evidence="4" id="KW-1185">Reference proteome</keyword>
<dbReference type="Pfam" id="PF12898">
    <property type="entry name" value="Stc1"/>
    <property type="match status" value="1"/>
</dbReference>
<sequence length="287" mass="31311">MPQRQIRVAPHLPTVGKNLYNSGGGAAGANSEASVPDRVQCYVCHKQKPLTDYSKRQLKLYLEQNPYMSGGRSMKTAKTTCKSCTSQQITELQCLICEEYKGLEDFAKTQRNPDNAKCKRCMQMTIDTEPDIHPFSDDDYVGSDAEGEDFDGAVIKRKPMVPQAMRSATQSSVSNSTYQSGLSTPSGSQVTADNSEWSTVPSAKSRGRGYSSYSGSRSQSGYNTPSSARGGPRIETRKNGWAKIPKKAAPEDAGWVDEYSGHAPGGNPSILKVKPKAPAKYESDDEW</sequence>
<evidence type="ECO:0000313" key="3">
    <source>
        <dbReference type="EMBL" id="RPA75249.1"/>
    </source>
</evidence>
<dbReference type="InterPro" id="IPR024630">
    <property type="entry name" value="Stc1"/>
</dbReference>
<protein>
    <recommendedName>
        <fullName evidence="2">Stc1 domain-containing protein</fullName>
    </recommendedName>
</protein>
<feature type="compositionally biased region" description="Low complexity" evidence="1">
    <location>
        <begin position="208"/>
        <end position="222"/>
    </location>
</feature>